<dbReference type="InterPro" id="IPR050739">
    <property type="entry name" value="MFP"/>
</dbReference>
<dbReference type="EMBL" id="BJXX01000083">
    <property type="protein sequence ID" value="GEN34522.1"/>
    <property type="molecule type" value="Genomic_DNA"/>
</dbReference>
<comment type="subcellular location">
    <subcellularLocation>
        <location evidence="1">Membrane</location>
        <topology evidence="1">Single-pass membrane protein</topology>
    </subcellularLocation>
</comment>
<dbReference type="GO" id="GO:0016020">
    <property type="term" value="C:membrane"/>
    <property type="evidence" value="ECO:0007669"/>
    <property type="project" value="UniProtKB-SubCell"/>
</dbReference>
<dbReference type="SUPFAM" id="SSF51230">
    <property type="entry name" value="Single hybrid motif"/>
    <property type="match status" value="1"/>
</dbReference>
<evidence type="ECO:0000313" key="10">
    <source>
        <dbReference type="Proteomes" id="UP000321157"/>
    </source>
</evidence>
<evidence type="ECO:0000256" key="3">
    <source>
        <dbReference type="ARBA" id="ARBA00022692"/>
    </source>
</evidence>
<feature type="domain" description="YknX-like beta-barrel" evidence="8">
    <location>
        <begin position="125"/>
        <end position="214"/>
    </location>
</feature>
<comment type="caution">
    <text evidence="9">The sequence shown here is derived from an EMBL/GenBank/DDBJ whole genome shotgun (WGS) entry which is preliminary data.</text>
</comment>
<dbReference type="InterPro" id="IPR058625">
    <property type="entry name" value="MdtA-like_BSH"/>
</dbReference>
<evidence type="ECO:0000256" key="2">
    <source>
        <dbReference type="ARBA" id="ARBA00009477"/>
    </source>
</evidence>
<dbReference type="RefSeq" id="WP_146809791.1">
    <property type="nucleotide sequence ID" value="NZ_BJXX01000083.1"/>
</dbReference>
<dbReference type="Gene3D" id="2.40.30.170">
    <property type="match status" value="1"/>
</dbReference>
<name>A0A511VBA8_9BACL</name>
<proteinExistence type="inferred from homology"/>
<gene>
    <name evidence="9" type="ORF">ADA01nite_19820</name>
</gene>
<dbReference type="GO" id="GO:0055085">
    <property type="term" value="P:transmembrane transport"/>
    <property type="evidence" value="ECO:0007669"/>
    <property type="project" value="InterPro"/>
</dbReference>
<feature type="domain" description="Multidrug resistance protein MdtA-like barrel-sandwich hybrid" evidence="7">
    <location>
        <begin position="46"/>
        <end position="118"/>
    </location>
</feature>
<dbReference type="InterPro" id="IPR058636">
    <property type="entry name" value="Beta-barrel_YknX"/>
</dbReference>
<dbReference type="AlphaFoldDB" id="A0A511VBA8"/>
<sequence>MNRKKILWILLSAMIISGGGIGYYYWYQDAHYVKTEDARIQGDQYRIMPQIAGEIMRIHVEEGDILRQNDAIAEQDPANMDPSMVSRSVLRAPIDGTVVKIYTKEHEMGTPGQPVAMMMDMNHLYVSANIEETDISKIHPGQTVDVTLDALNGKTITGKVRKIGKASNSTFSLIPATNTSGNFNKVTQRIPVEITINKPKDMELIPGTNVEVKVHIT</sequence>
<dbReference type="PANTHER" id="PTHR30386">
    <property type="entry name" value="MEMBRANE FUSION SUBUNIT OF EMRAB-TOLC MULTIDRUG EFFLUX PUMP"/>
    <property type="match status" value="1"/>
</dbReference>
<evidence type="ECO:0000256" key="6">
    <source>
        <dbReference type="SAM" id="Phobius"/>
    </source>
</evidence>
<dbReference type="Proteomes" id="UP000321157">
    <property type="component" value="Unassembled WGS sequence"/>
</dbReference>
<protein>
    <submittedName>
        <fullName evidence="9">Secretion protein HlyD</fullName>
    </submittedName>
</protein>
<dbReference type="Gene3D" id="2.40.50.100">
    <property type="match status" value="1"/>
</dbReference>
<evidence type="ECO:0000256" key="4">
    <source>
        <dbReference type="ARBA" id="ARBA00022989"/>
    </source>
</evidence>
<dbReference type="OrthoDB" id="9811754at2"/>
<reference evidence="9 10" key="1">
    <citation type="submission" date="2019-07" db="EMBL/GenBank/DDBJ databases">
        <title>Whole genome shotgun sequence of Aneurinibacillus danicus NBRC 102444.</title>
        <authorList>
            <person name="Hosoyama A."/>
            <person name="Uohara A."/>
            <person name="Ohji S."/>
            <person name="Ichikawa N."/>
        </authorList>
    </citation>
    <scope>NUCLEOTIDE SEQUENCE [LARGE SCALE GENOMIC DNA]</scope>
    <source>
        <strain evidence="9 10">NBRC 102444</strain>
    </source>
</reference>
<dbReference type="InterPro" id="IPR011053">
    <property type="entry name" value="Single_hybrid_motif"/>
</dbReference>
<keyword evidence="10" id="KW-1185">Reference proteome</keyword>
<dbReference type="PANTHER" id="PTHR30386:SF26">
    <property type="entry name" value="TRANSPORT PROTEIN COMB"/>
    <property type="match status" value="1"/>
</dbReference>
<keyword evidence="3 6" id="KW-0812">Transmembrane</keyword>
<organism evidence="9 10">
    <name type="scientific">Aneurinibacillus danicus</name>
    <dbReference type="NCBI Taxonomy" id="267746"/>
    <lineage>
        <taxon>Bacteria</taxon>
        <taxon>Bacillati</taxon>
        <taxon>Bacillota</taxon>
        <taxon>Bacilli</taxon>
        <taxon>Bacillales</taxon>
        <taxon>Paenibacillaceae</taxon>
        <taxon>Aneurinibacillus group</taxon>
        <taxon>Aneurinibacillus</taxon>
    </lineage>
</organism>
<feature type="transmembrane region" description="Helical" evidence="6">
    <location>
        <begin position="7"/>
        <end position="26"/>
    </location>
</feature>
<evidence type="ECO:0000259" key="7">
    <source>
        <dbReference type="Pfam" id="PF25917"/>
    </source>
</evidence>
<evidence type="ECO:0000259" key="8">
    <source>
        <dbReference type="Pfam" id="PF25990"/>
    </source>
</evidence>
<keyword evidence="5 6" id="KW-0472">Membrane</keyword>
<keyword evidence="4 6" id="KW-1133">Transmembrane helix</keyword>
<evidence type="ECO:0000256" key="5">
    <source>
        <dbReference type="ARBA" id="ARBA00023136"/>
    </source>
</evidence>
<dbReference type="Pfam" id="PF25990">
    <property type="entry name" value="Beta-barrel_YknX"/>
    <property type="match status" value="1"/>
</dbReference>
<accession>A0A511VBA8</accession>
<evidence type="ECO:0000256" key="1">
    <source>
        <dbReference type="ARBA" id="ARBA00004167"/>
    </source>
</evidence>
<comment type="similarity">
    <text evidence="2">Belongs to the membrane fusion protein (MFP) (TC 8.A.1) family.</text>
</comment>
<evidence type="ECO:0000313" key="9">
    <source>
        <dbReference type="EMBL" id="GEN34522.1"/>
    </source>
</evidence>
<dbReference type="Pfam" id="PF25917">
    <property type="entry name" value="BSH_RND"/>
    <property type="match status" value="1"/>
</dbReference>